<evidence type="ECO:0000313" key="3">
    <source>
        <dbReference type="EMBL" id="VDP69369.1"/>
    </source>
</evidence>
<keyword evidence="2" id="KW-0812">Transmembrane</keyword>
<dbReference type="WBParaSite" id="ECPE_0000339501-mRNA-1">
    <property type="protein sequence ID" value="ECPE_0000339501-mRNA-1"/>
    <property type="gene ID" value="ECPE_0000339501"/>
</dbReference>
<evidence type="ECO:0000313" key="5">
    <source>
        <dbReference type="WBParaSite" id="ECPE_0000339501-mRNA-1"/>
    </source>
</evidence>
<sequence>MTSSLQTWLIKTFDTFAHGLASSYTAGIYNYLFVPTKNESTEETTLKLTTLDLSTILNALKDLLISSVQSVTVWATLPEDSQFGPVKQNIYWLLILLCLLVILIGLGYTCTVIIYPFVRGKHCQCRKKHDLDRLALPFRRNRCCQTNSGAAYLSLGITCALLLMVLFSICTFAFYALGALASPGGSAISNRVKNNTGTVSNGSKNSSSLSESLGFIVDEVRLFLEDVVPIGQNATNQTVNEVVKVLEKNLINLVQEILDHLLVSYGVQTLIDNAKHLIQNVSTLQETTYFINDKSAIVLADVNAFQGAMKGYQNALRDAFDSLCLTLTNSLDHLKCLSLRNQISVLDVKFNSSAILTEPSVVLSELTTIFGINMTAIVNDLNQLQTELNKKSQVIQERLSEKFDVNELFEPVQKLWITLAQKLQPTIQDLTTTSTKVKQTTSIGLIILFTIGYIVLVLCLLLLSSLTVYIALYGTECFERSFFKGTRTVLSSEAFNQDAQQNDAPNTYPPPRCSAKYLIASMIASAVFFFLLLIVCIVIVIFSVVAVNDACRYAITPRGQNQTDAVLNLYLKTLWPDLISNVQLSPDVESLVLLQVPQNVFQALTIYCPSTSETGGNTTDGLLSLVGLNNVVNVTAVLESSSIQNVINDGEDQLVMEILTVNFSSYLPKHLDELFATIENITYYLDSADYTETIKQLKTDPLDVNTATEYTQSLKTFAEPYSEKYADARTIVNTADAIQHQLQTMNSLKQEAHELAQAYEKLQQLRTLTSQLMSIQSDLATVETVRFLLPG</sequence>
<accession>A0A183A8V7</accession>
<name>A0A183A8V7_9TREM</name>
<keyword evidence="2" id="KW-0472">Membrane</keyword>
<dbReference type="OrthoDB" id="6271936at2759"/>
<feature type="transmembrane region" description="Helical" evidence="2">
    <location>
        <begin position="443"/>
        <end position="472"/>
    </location>
</feature>
<feature type="transmembrane region" description="Helical" evidence="2">
    <location>
        <begin position="149"/>
        <end position="177"/>
    </location>
</feature>
<organism evidence="5">
    <name type="scientific">Echinostoma caproni</name>
    <dbReference type="NCBI Taxonomy" id="27848"/>
    <lineage>
        <taxon>Eukaryota</taxon>
        <taxon>Metazoa</taxon>
        <taxon>Spiralia</taxon>
        <taxon>Lophotrochozoa</taxon>
        <taxon>Platyhelminthes</taxon>
        <taxon>Trematoda</taxon>
        <taxon>Digenea</taxon>
        <taxon>Plagiorchiida</taxon>
        <taxon>Echinostomata</taxon>
        <taxon>Echinostomatoidea</taxon>
        <taxon>Echinostomatidae</taxon>
        <taxon>Echinostoma</taxon>
    </lineage>
</organism>
<reference evidence="3 4" key="2">
    <citation type="submission" date="2018-11" db="EMBL/GenBank/DDBJ databases">
        <authorList>
            <consortium name="Pathogen Informatics"/>
        </authorList>
    </citation>
    <scope>NUCLEOTIDE SEQUENCE [LARGE SCALE GENOMIC DNA]</scope>
    <source>
        <strain evidence="3 4">Egypt</strain>
    </source>
</reference>
<evidence type="ECO:0000256" key="1">
    <source>
        <dbReference type="SAM" id="Coils"/>
    </source>
</evidence>
<feature type="transmembrane region" description="Helical" evidence="2">
    <location>
        <begin position="517"/>
        <end position="547"/>
    </location>
</feature>
<keyword evidence="4" id="KW-1185">Reference proteome</keyword>
<gene>
    <name evidence="3" type="ORF">ECPE_LOCUS3392</name>
</gene>
<feature type="coiled-coil region" evidence="1">
    <location>
        <begin position="738"/>
        <end position="768"/>
    </location>
</feature>
<dbReference type="EMBL" id="UZAN01040354">
    <property type="protein sequence ID" value="VDP69369.1"/>
    <property type="molecule type" value="Genomic_DNA"/>
</dbReference>
<dbReference type="Proteomes" id="UP000272942">
    <property type="component" value="Unassembled WGS sequence"/>
</dbReference>
<evidence type="ECO:0000313" key="4">
    <source>
        <dbReference type="Proteomes" id="UP000272942"/>
    </source>
</evidence>
<protein>
    <submittedName>
        <fullName evidence="5">PRM1A</fullName>
    </submittedName>
</protein>
<keyword evidence="2" id="KW-1133">Transmembrane helix</keyword>
<reference evidence="5" key="1">
    <citation type="submission" date="2016-06" db="UniProtKB">
        <authorList>
            <consortium name="WormBaseParasite"/>
        </authorList>
    </citation>
    <scope>IDENTIFICATION</scope>
</reference>
<proteinExistence type="predicted"/>
<keyword evidence="1" id="KW-0175">Coiled coil</keyword>
<dbReference type="AlphaFoldDB" id="A0A183A8V7"/>
<evidence type="ECO:0000256" key="2">
    <source>
        <dbReference type="SAM" id="Phobius"/>
    </source>
</evidence>
<feature type="transmembrane region" description="Helical" evidence="2">
    <location>
        <begin position="90"/>
        <end position="118"/>
    </location>
</feature>